<dbReference type="AlphaFoldDB" id="A0A6N3FMX6"/>
<reference evidence="1" key="1">
    <citation type="submission" date="2019-11" db="EMBL/GenBank/DDBJ databases">
        <authorList>
            <person name="Feng L."/>
        </authorList>
    </citation>
    <scope>NUCLEOTIDE SEQUENCE</scope>
    <source>
        <strain evidence="1">EFaeciumLFYP64</strain>
    </source>
</reference>
<proteinExistence type="predicted"/>
<dbReference type="EMBL" id="CACRTQ010000065">
    <property type="protein sequence ID" value="VYU53340.1"/>
    <property type="molecule type" value="Genomic_DNA"/>
</dbReference>
<accession>A0A6N3FMX6</accession>
<name>A0A6N3FMX6_ENTFC</name>
<gene>
    <name evidence="1" type="ORF">EFLFYP64_02653</name>
</gene>
<sequence length="67" mass="7575">MDMYENLKKDLDPNRIKVENCSHSFVVERSHGSKTGDYVCPSCGATMCSTDYEKYKSTGVLPSHLRN</sequence>
<protein>
    <submittedName>
        <fullName evidence="1">Uncharacterized protein</fullName>
    </submittedName>
</protein>
<dbReference type="RefSeq" id="WP_025481549.1">
    <property type="nucleotide sequence ID" value="NZ_CACRTQ010000065.1"/>
</dbReference>
<evidence type="ECO:0000313" key="1">
    <source>
        <dbReference type="EMBL" id="VYU53340.1"/>
    </source>
</evidence>
<organism evidence="1">
    <name type="scientific">Enterococcus faecium</name>
    <name type="common">Streptococcus faecium</name>
    <dbReference type="NCBI Taxonomy" id="1352"/>
    <lineage>
        <taxon>Bacteria</taxon>
        <taxon>Bacillati</taxon>
        <taxon>Bacillota</taxon>
        <taxon>Bacilli</taxon>
        <taxon>Lactobacillales</taxon>
        <taxon>Enterococcaceae</taxon>
        <taxon>Enterococcus</taxon>
    </lineage>
</organism>